<dbReference type="InterPro" id="IPR038564">
    <property type="entry name" value="Maf1_sf"/>
</dbReference>
<evidence type="ECO:0000313" key="2">
    <source>
        <dbReference type="Proteomes" id="UP001632038"/>
    </source>
</evidence>
<name>A0ABD3C4U4_9LAMI</name>
<keyword evidence="2" id="KW-1185">Reference proteome</keyword>
<dbReference type="EMBL" id="JAVIJP010000053">
    <property type="protein sequence ID" value="KAL3624582.1"/>
    <property type="molecule type" value="Genomic_DNA"/>
</dbReference>
<organism evidence="1 2">
    <name type="scientific">Castilleja foliolosa</name>
    <dbReference type="NCBI Taxonomy" id="1961234"/>
    <lineage>
        <taxon>Eukaryota</taxon>
        <taxon>Viridiplantae</taxon>
        <taxon>Streptophyta</taxon>
        <taxon>Embryophyta</taxon>
        <taxon>Tracheophyta</taxon>
        <taxon>Spermatophyta</taxon>
        <taxon>Magnoliopsida</taxon>
        <taxon>eudicotyledons</taxon>
        <taxon>Gunneridae</taxon>
        <taxon>Pentapetalae</taxon>
        <taxon>asterids</taxon>
        <taxon>lamiids</taxon>
        <taxon>Lamiales</taxon>
        <taxon>Orobanchaceae</taxon>
        <taxon>Pedicularideae</taxon>
        <taxon>Castillejinae</taxon>
        <taxon>Castilleja</taxon>
    </lineage>
</organism>
<gene>
    <name evidence="1" type="ORF">CASFOL_031250</name>
</gene>
<evidence type="ECO:0000313" key="1">
    <source>
        <dbReference type="EMBL" id="KAL3624582.1"/>
    </source>
</evidence>
<dbReference type="Proteomes" id="UP001632038">
    <property type="component" value="Unassembled WGS sequence"/>
</dbReference>
<dbReference type="Gene3D" id="3.40.1000.50">
    <property type="entry name" value="Repressor of RNA polymerase III transcription Maf1"/>
    <property type="match status" value="1"/>
</dbReference>
<protein>
    <submittedName>
        <fullName evidence="1">Uncharacterized protein</fullName>
    </submittedName>
</protein>
<comment type="caution">
    <text evidence="1">The sequence shown here is derived from an EMBL/GenBank/DDBJ whole genome shotgun (WGS) entry which is preliminary data.</text>
</comment>
<dbReference type="AlphaFoldDB" id="A0ABD3C4U4"/>
<proteinExistence type="predicted"/>
<reference evidence="2" key="1">
    <citation type="journal article" date="2024" name="IScience">
        <title>Strigolactones Initiate the Formation of Haustorium-like Structures in Castilleja.</title>
        <authorList>
            <person name="Buerger M."/>
            <person name="Peterson D."/>
            <person name="Chory J."/>
        </authorList>
    </citation>
    <scope>NUCLEOTIDE SEQUENCE [LARGE SCALE GENOMIC DNA]</scope>
</reference>
<accession>A0ABD3C4U4</accession>
<sequence>MFEALKEWLGENGGGSLHDSLYKALDEVVKLPERDIYSYNPEEEANSFIDKRAMEIPPGMEFHYRNIPHEGDMDVAAEGNEYGKSPDPLI</sequence>